<sequence length="189" mass="22327">MKFPFLILLLVFFSCETKTKRDASKTTKTENSAQTKTIIERRKFFVGDVNNDKINDTAFISLKRNSETDEIECKEKNCLINVTFSKNIPEISFDQSLGIVVMKTEDLNNDKANEIIIFSRTNEGWWNNIYVWTFKNGNWKEIARTKGFISENKDFENRIIKEKKHFYLIGENQWKEDKNGEFEKTKVRI</sequence>
<dbReference type="AlphaFoldDB" id="A0A502EN75"/>
<keyword evidence="2" id="KW-1185">Reference proteome</keyword>
<protein>
    <recommendedName>
        <fullName evidence="3">VCBS repeat-containing protein</fullName>
    </recommendedName>
</protein>
<dbReference type="EMBL" id="RCZH01000010">
    <property type="protein sequence ID" value="TPG38472.1"/>
    <property type="molecule type" value="Genomic_DNA"/>
</dbReference>
<name>A0A502EN75_9FLAO</name>
<accession>A0A502EN75</accession>
<evidence type="ECO:0008006" key="3">
    <source>
        <dbReference type="Google" id="ProtNLM"/>
    </source>
</evidence>
<dbReference type="RefSeq" id="WP_140508901.1">
    <property type="nucleotide sequence ID" value="NZ_RCZH01000010.1"/>
</dbReference>
<reference evidence="1 2" key="1">
    <citation type="journal article" date="2019" name="Environ. Microbiol.">
        <title>Species interactions and distinct microbial communities in high Arctic permafrost affected cryosols are associated with the CH4 and CO2 gas fluxes.</title>
        <authorList>
            <person name="Altshuler I."/>
            <person name="Hamel J."/>
            <person name="Turney S."/>
            <person name="Magnuson E."/>
            <person name="Levesque R."/>
            <person name="Greer C."/>
            <person name="Whyte L.G."/>
        </authorList>
    </citation>
    <scope>NUCLEOTIDE SEQUENCE [LARGE SCALE GENOMIC DNA]</scope>
    <source>
        <strain evidence="1 2">42</strain>
    </source>
</reference>
<dbReference type="Proteomes" id="UP000319700">
    <property type="component" value="Unassembled WGS sequence"/>
</dbReference>
<proteinExistence type="predicted"/>
<comment type="caution">
    <text evidence="1">The sequence shown here is derived from an EMBL/GenBank/DDBJ whole genome shotgun (WGS) entry which is preliminary data.</text>
</comment>
<dbReference type="OrthoDB" id="9812921at2"/>
<evidence type="ECO:0000313" key="2">
    <source>
        <dbReference type="Proteomes" id="UP000319700"/>
    </source>
</evidence>
<organism evidence="1 2">
    <name type="scientific">Flavobacterium pectinovorum</name>
    <dbReference type="NCBI Taxonomy" id="29533"/>
    <lineage>
        <taxon>Bacteria</taxon>
        <taxon>Pseudomonadati</taxon>
        <taxon>Bacteroidota</taxon>
        <taxon>Flavobacteriia</taxon>
        <taxon>Flavobacteriales</taxon>
        <taxon>Flavobacteriaceae</taxon>
        <taxon>Flavobacterium</taxon>
    </lineage>
</organism>
<gene>
    <name evidence="1" type="ORF">EAH81_16260</name>
</gene>
<dbReference type="PROSITE" id="PS51257">
    <property type="entry name" value="PROKAR_LIPOPROTEIN"/>
    <property type="match status" value="1"/>
</dbReference>
<evidence type="ECO:0000313" key="1">
    <source>
        <dbReference type="EMBL" id="TPG38472.1"/>
    </source>
</evidence>